<sequence>MLTSYRYTSVSIFMGIFLLVLLVVCGIGCVWHWKHHSTRFTLPRILQRRRSKRKDYEKTLYLSPHIVGLNPKASVETKDHRSTDKGSRMHDHYENMAAGPPKAKEESDRGLYENTQPPNFEEHIYGNEASSEYYNFQKPGTSQVPQDEDIYILPDL</sequence>
<evidence type="ECO:0000256" key="2">
    <source>
        <dbReference type="SAM" id="Phobius"/>
    </source>
</evidence>
<dbReference type="GO" id="GO:0016020">
    <property type="term" value="C:membrane"/>
    <property type="evidence" value="ECO:0007669"/>
    <property type="project" value="InterPro"/>
</dbReference>
<dbReference type="PRINTS" id="PR02077">
    <property type="entry name" value="PROTEINGAPT"/>
</dbReference>
<dbReference type="CTD" id="202309"/>
<dbReference type="Pfam" id="PF11770">
    <property type="entry name" value="GAPT"/>
    <property type="match status" value="1"/>
</dbReference>
<reference evidence="4" key="1">
    <citation type="submission" date="2025-08" db="UniProtKB">
        <authorList>
            <consortium name="RefSeq"/>
        </authorList>
    </citation>
    <scope>IDENTIFICATION</scope>
</reference>
<keyword evidence="3" id="KW-1185">Reference proteome</keyword>
<evidence type="ECO:0000256" key="1">
    <source>
        <dbReference type="SAM" id="MobiDB-lite"/>
    </source>
</evidence>
<organism evidence="3 4">
    <name type="scientific">Heterocephalus glaber</name>
    <name type="common">Naked mole rat</name>
    <dbReference type="NCBI Taxonomy" id="10181"/>
    <lineage>
        <taxon>Eukaryota</taxon>
        <taxon>Metazoa</taxon>
        <taxon>Chordata</taxon>
        <taxon>Craniata</taxon>
        <taxon>Vertebrata</taxon>
        <taxon>Euteleostomi</taxon>
        <taxon>Mammalia</taxon>
        <taxon>Eutheria</taxon>
        <taxon>Euarchontoglires</taxon>
        <taxon>Glires</taxon>
        <taxon>Rodentia</taxon>
        <taxon>Hystricomorpha</taxon>
        <taxon>Bathyergidae</taxon>
        <taxon>Heterocephalus</taxon>
    </lineage>
</organism>
<dbReference type="GO" id="GO:0001782">
    <property type="term" value="P:B cell homeostasis"/>
    <property type="evidence" value="ECO:0007669"/>
    <property type="project" value="TreeGrafter"/>
</dbReference>
<feature type="region of interest" description="Disordered" evidence="1">
    <location>
        <begin position="72"/>
        <end position="156"/>
    </location>
</feature>
<dbReference type="Proteomes" id="UP000694906">
    <property type="component" value="Unplaced"/>
</dbReference>
<evidence type="ECO:0000313" key="4">
    <source>
        <dbReference type="RefSeq" id="XP_004848728.1"/>
    </source>
</evidence>
<protein>
    <submittedName>
        <fullName evidence="4">Protein GAPT</fullName>
    </submittedName>
</protein>
<dbReference type="GO" id="GO:0002322">
    <property type="term" value="P:B cell proliferation involved in immune response"/>
    <property type="evidence" value="ECO:0007669"/>
    <property type="project" value="TreeGrafter"/>
</dbReference>
<proteinExistence type="predicted"/>
<dbReference type="PANTHER" id="PTHR37350:SF1">
    <property type="entry name" value="PROTEIN GAPT"/>
    <property type="match status" value="1"/>
</dbReference>
<dbReference type="RefSeq" id="XP_004848728.1">
    <property type="nucleotide sequence ID" value="XM_004848671.1"/>
</dbReference>
<feature type="compositionally biased region" description="Polar residues" evidence="1">
    <location>
        <begin position="128"/>
        <end position="145"/>
    </location>
</feature>
<feature type="transmembrane region" description="Helical" evidence="2">
    <location>
        <begin position="12"/>
        <end position="33"/>
    </location>
</feature>
<accession>A0AAX6PDH5</accession>
<dbReference type="KEGG" id="hgl:101698852"/>
<gene>
    <name evidence="4" type="primary">Gapt</name>
</gene>
<dbReference type="GeneID" id="101698852"/>
<keyword evidence="2" id="KW-0472">Membrane</keyword>
<dbReference type="AlphaFoldDB" id="A0AAX6PDH5"/>
<feature type="compositionally biased region" description="Basic and acidic residues" evidence="1">
    <location>
        <begin position="75"/>
        <end position="94"/>
    </location>
</feature>
<evidence type="ECO:0000313" key="3">
    <source>
        <dbReference type="Proteomes" id="UP000694906"/>
    </source>
</evidence>
<dbReference type="PANTHER" id="PTHR37350">
    <property type="entry name" value="PROTEIN GAPT"/>
    <property type="match status" value="1"/>
</dbReference>
<dbReference type="InterPro" id="IPR021082">
    <property type="entry name" value="Protein_GAPT"/>
</dbReference>
<keyword evidence="2" id="KW-1133">Transmembrane helix</keyword>
<name>A0AAX6PDH5_HETGA</name>
<keyword evidence="2" id="KW-0812">Transmembrane</keyword>
<feature type="compositionally biased region" description="Basic and acidic residues" evidence="1">
    <location>
        <begin position="102"/>
        <end position="111"/>
    </location>
</feature>